<dbReference type="Pfam" id="PF00270">
    <property type="entry name" value="DEAD"/>
    <property type="match status" value="1"/>
</dbReference>
<dbReference type="CDD" id="cd17930">
    <property type="entry name" value="DEXHc_cas3"/>
    <property type="match status" value="1"/>
</dbReference>
<dbReference type="CDD" id="cd09641">
    <property type="entry name" value="Cas3''_I"/>
    <property type="match status" value="1"/>
</dbReference>
<sequence>MEYYSHKNPDKLLYDHLLEVYHYASKTNVELKNWEKEALRVICLCHDFGKFTTFFQSHLSGSSNRYSQHGFISALFGVFCWMQKKGLSLQQMKNQISEDEVISLLIYACILHHHGDVKDISKNLPEKFAGNFKADNSLVQKIDNAYVQIEDLRCNAGDIKPLLEKIGLGDEFEKFLAQQRGFIEDILRYLKRIEYGIRFIGVMPQTFKDGAELYFVQQKLYSLLIWADKISAANYKVLSPCYASSDRLIVARDKVIKPTADKDLQIIRQSVFEAVLSNIEKNKEKDIFSITTPTGTGKTLAGVFAALRLKELLSKSGRIIYALPFTSIIDQNYEVVKNLFKTVEDFKKNRDRYLLKHHHLTDGEYRGKDEALKEIADEITVYEKVASECFIENWTSGFVVTTFVQLLETLISNKNRMLKKFHAFYDSILILDEIQAIDIELLPLVEEVLRKLSKLFNCKIILMTATKPLIFEDACELAGFCNYSIFNRTKLKYHHSDLKVPEFVDFFLEKVYEDEKSFLIVANTINQSLQIYNGIKDNLKDKEVIYLSANLVPRDRKKVIKKIEDMLTSGRKPVVVSTQVIEAGVDLDFDCVIRDIAPIDSIIQCAGRCNRHNQKSQGSVLVVNIKDDSGRSFAKRVYGNTAIEISNAILLQYPEVEEKDYGVLIDKYFNLVKENESFQKSEEFLRSIKLLKFDSILEKEEFTISRFSLIQQRGGYVSVIIRSNEEIEDAYEKYIDSFSIKDYYKRREIYLELKNILFEHTISVPSKYIQIFDEEKGILSLPPTSCERYYSPETGFVYDPNDNVIFA</sequence>
<dbReference type="PANTHER" id="PTHR47963:SF9">
    <property type="entry name" value="CRISPR-ASSOCIATED ENDONUCLEASE_HELICASE CAS3"/>
    <property type="match status" value="1"/>
</dbReference>
<evidence type="ECO:0000256" key="5">
    <source>
        <dbReference type="ARBA" id="ARBA00022741"/>
    </source>
</evidence>
<dbReference type="Gene3D" id="3.40.50.300">
    <property type="entry name" value="P-loop containing nucleotide triphosphate hydrolases"/>
    <property type="match status" value="2"/>
</dbReference>
<evidence type="ECO:0000256" key="6">
    <source>
        <dbReference type="ARBA" id="ARBA00022801"/>
    </source>
</evidence>
<dbReference type="SUPFAM" id="SSF109604">
    <property type="entry name" value="HD-domain/PDEase-like"/>
    <property type="match status" value="1"/>
</dbReference>
<comment type="similarity">
    <text evidence="1">In the N-terminal section; belongs to the CRISPR-associated nuclease Cas3-HD family.</text>
</comment>
<keyword evidence="6" id="KW-0378">Hydrolase</keyword>
<keyword evidence="4" id="KW-0479">Metal-binding</keyword>
<keyword evidence="7" id="KW-0347">Helicase</keyword>
<dbReference type="PROSITE" id="PS51192">
    <property type="entry name" value="HELICASE_ATP_BIND_1"/>
    <property type="match status" value="1"/>
</dbReference>
<dbReference type="GO" id="GO:0004518">
    <property type="term" value="F:nuclease activity"/>
    <property type="evidence" value="ECO:0007669"/>
    <property type="project" value="UniProtKB-KW"/>
</dbReference>
<dbReference type="InterPro" id="IPR011545">
    <property type="entry name" value="DEAD/DEAH_box_helicase_dom"/>
</dbReference>
<evidence type="ECO:0000256" key="9">
    <source>
        <dbReference type="ARBA" id="ARBA00023118"/>
    </source>
</evidence>
<dbReference type="AlphaFoldDB" id="A0A7C5V1A3"/>
<dbReference type="EMBL" id="DRUZ01000061">
    <property type="protein sequence ID" value="HHS01806.1"/>
    <property type="molecule type" value="Genomic_DNA"/>
</dbReference>
<dbReference type="SUPFAM" id="SSF52540">
    <property type="entry name" value="P-loop containing nucleoside triphosphate hydrolases"/>
    <property type="match status" value="1"/>
</dbReference>
<keyword evidence="3" id="KW-0540">Nuclease</keyword>
<accession>A0A7C5V1A3</accession>
<dbReference type="GO" id="GO:0046872">
    <property type="term" value="F:metal ion binding"/>
    <property type="evidence" value="ECO:0007669"/>
    <property type="project" value="UniProtKB-KW"/>
</dbReference>
<dbReference type="GO" id="GO:0051607">
    <property type="term" value="P:defense response to virus"/>
    <property type="evidence" value="ECO:0007669"/>
    <property type="project" value="UniProtKB-KW"/>
</dbReference>
<dbReference type="InterPro" id="IPR054712">
    <property type="entry name" value="Cas3-like_dom"/>
</dbReference>
<dbReference type="InterPro" id="IPR050547">
    <property type="entry name" value="DEAD_box_RNA_helicases"/>
</dbReference>
<dbReference type="Gene3D" id="1.10.3210.30">
    <property type="match status" value="1"/>
</dbReference>
<dbReference type="InterPro" id="IPR027417">
    <property type="entry name" value="P-loop_NTPase"/>
</dbReference>
<evidence type="ECO:0000256" key="1">
    <source>
        <dbReference type="ARBA" id="ARBA00006847"/>
    </source>
</evidence>
<dbReference type="SMART" id="SM00487">
    <property type="entry name" value="DEXDc"/>
    <property type="match status" value="1"/>
</dbReference>
<dbReference type="NCBIfam" id="TIGR01587">
    <property type="entry name" value="cas3_core"/>
    <property type="match status" value="1"/>
</dbReference>
<dbReference type="GO" id="GO:0016787">
    <property type="term" value="F:hydrolase activity"/>
    <property type="evidence" value="ECO:0007669"/>
    <property type="project" value="UniProtKB-KW"/>
</dbReference>
<evidence type="ECO:0000259" key="11">
    <source>
        <dbReference type="PROSITE" id="PS51643"/>
    </source>
</evidence>
<dbReference type="GO" id="GO:0003723">
    <property type="term" value="F:RNA binding"/>
    <property type="evidence" value="ECO:0007669"/>
    <property type="project" value="TreeGrafter"/>
</dbReference>
<dbReference type="GO" id="GO:0005524">
    <property type="term" value="F:ATP binding"/>
    <property type="evidence" value="ECO:0007669"/>
    <property type="project" value="UniProtKB-KW"/>
</dbReference>
<feature type="domain" description="Helicase ATP-binding" evidence="10">
    <location>
        <begin position="279"/>
        <end position="485"/>
    </location>
</feature>
<dbReference type="InterPro" id="IPR006474">
    <property type="entry name" value="Helicase_Cas3_CRISPR-ass_core"/>
</dbReference>
<comment type="caution">
    <text evidence="12">The sequence shown here is derived from an EMBL/GenBank/DDBJ whole genome shotgun (WGS) entry which is preliminary data.</text>
</comment>
<evidence type="ECO:0000256" key="8">
    <source>
        <dbReference type="ARBA" id="ARBA00022840"/>
    </source>
</evidence>
<feature type="domain" description="HD Cas3-type" evidence="11">
    <location>
        <begin position="6"/>
        <end position="230"/>
    </location>
</feature>
<dbReference type="InterPro" id="IPR014001">
    <property type="entry name" value="Helicase_ATP-bd"/>
</dbReference>
<proteinExistence type="inferred from homology"/>
<keyword evidence="9" id="KW-0051">Antiviral defense</keyword>
<gene>
    <name evidence="12" type="primary">cas3</name>
    <name evidence="12" type="ORF">ENL71_04660</name>
</gene>
<dbReference type="PROSITE" id="PS51643">
    <property type="entry name" value="HD_CAS3"/>
    <property type="match status" value="1"/>
</dbReference>
<keyword evidence="5" id="KW-0547">Nucleotide-binding</keyword>
<dbReference type="NCBIfam" id="TIGR01596">
    <property type="entry name" value="cas3_HD"/>
    <property type="match status" value="1"/>
</dbReference>
<keyword evidence="8" id="KW-0067">ATP-binding</keyword>
<organism evidence="12">
    <name type="scientific">Caldicellulosiruptor owensensis</name>
    <dbReference type="NCBI Taxonomy" id="55205"/>
    <lineage>
        <taxon>Bacteria</taxon>
        <taxon>Bacillati</taxon>
        <taxon>Bacillota</taxon>
        <taxon>Bacillota incertae sedis</taxon>
        <taxon>Caldicellulosiruptorales</taxon>
        <taxon>Caldicellulosiruptoraceae</taxon>
        <taxon>Caldicellulosiruptor</taxon>
    </lineage>
</organism>
<comment type="similarity">
    <text evidence="2">In the central section; belongs to the CRISPR-associated helicase Cas3 family.</text>
</comment>
<reference evidence="12" key="1">
    <citation type="journal article" date="2020" name="mSystems">
        <title>Genome- and Community-Level Interaction Insights into Carbon Utilization and Element Cycling Functions of Hydrothermarchaeota in Hydrothermal Sediment.</title>
        <authorList>
            <person name="Zhou Z."/>
            <person name="Liu Y."/>
            <person name="Xu W."/>
            <person name="Pan J."/>
            <person name="Luo Z.H."/>
            <person name="Li M."/>
        </authorList>
    </citation>
    <scope>NUCLEOTIDE SEQUENCE [LARGE SCALE GENOMIC DNA]</scope>
    <source>
        <strain evidence="12">SpSt-102</strain>
    </source>
</reference>
<dbReference type="SMART" id="SM00490">
    <property type="entry name" value="HELICc"/>
    <property type="match status" value="1"/>
</dbReference>
<evidence type="ECO:0000313" key="12">
    <source>
        <dbReference type="EMBL" id="HHS01806.1"/>
    </source>
</evidence>
<evidence type="ECO:0000256" key="4">
    <source>
        <dbReference type="ARBA" id="ARBA00022723"/>
    </source>
</evidence>
<dbReference type="InterPro" id="IPR001650">
    <property type="entry name" value="Helicase_C-like"/>
</dbReference>
<name>A0A7C5V1A3_9FIRM</name>
<evidence type="ECO:0000259" key="10">
    <source>
        <dbReference type="PROSITE" id="PS51192"/>
    </source>
</evidence>
<dbReference type="Pfam" id="PF22590">
    <property type="entry name" value="Cas3-like_C_2"/>
    <property type="match status" value="1"/>
</dbReference>
<dbReference type="InterPro" id="IPR006483">
    <property type="entry name" value="CRISPR-assoc_Cas3_HD"/>
</dbReference>
<protein>
    <submittedName>
        <fullName evidence="12">CRISPR-associated helicase Cas3</fullName>
    </submittedName>
</protein>
<dbReference type="InterPro" id="IPR038257">
    <property type="entry name" value="CRISPR-assoc_Cas3_HD_sf"/>
</dbReference>
<dbReference type="PANTHER" id="PTHR47963">
    <property type="entry name" value="DEAD-BOX ATP-DEPENDENT RNA HELICASE 47, MITOCHONDRIAL"/>
    <property type="match status" value="1"/>
</dbReference>
<evidence type="ECO:0000256" key="7">
    <source>
        <dbReference type="ARBA" id="ARBA00022806"/>
    </source>
</evidence>
<dbReference type="GO" id="GO:0003724">
    <property type="term" value="F:RNA helicase activity"/>
    <property type="evidence" value="ECO:0007669"/>
    <property type="project" value="TreeGrafter"/>
</dbReference>
<evidence type="ECO:0000256" key="3">
    <source>
        <dbReference type="ARBA" id="ARBA00022722"/>
    </source>
</evidence>
<evidence type="ECO:0000256" key="2">
    <source>
        <dbReference type="ARBA" id="ARBA00009046"/>
    </source>
</evidence>